<dbReference type="AlphaFoldDB" id="A0A3N6PRS6"/>
<proteinExistence type="inferred from homology"/>
<comment type="caution">
    <text evidence="6">The sequence shown here is derived from an EMBL/GenBank/DDBJ whole genome shotgun (WGS) entry which is preliminary data.</text>
</comment>
<dbReference type="SUPFAM" id="SSF46785">
    <property type="entry name" value="Winged helix' DNA-binding domain"/>
    <property type="match status" value="1"/>
</dbReference>
<dbReference type="GO" id="GO:0003700">
    <property type="term" value="F:DNA-binding transcription factor activity"/>
    <property type="evidence" value="ECO:0007669"/>
    <property type="project" value="InterPro"/>
</dbReference>
<sequence>MIATVQYEISPTDLSILLALIRARTLADAGALLGMNASTVFRAVQRLERTAGERLFERTRAGYRPTDLATQLSLQAEIIETALAQAQSAFASSDHQLTGTVRVSAVDAVLQAFVVPALVAVRAEHPRLNIELLASNEPFSLTHREVDIALRSTNRPPQHVIGKRLGSIRFGVFGGRALARNFERDSSSSAEGLADLPWITVDDAMPEHPGVTWRKRVLPNVKPALQANTMQMVARMIEQGLGVGILALFHARENKDLVPLKLPLEDCNIDLWLLTHPESRHLRRIAEVAARIEAHVLRDGGLP</sequence>
<dbReference type="Pfam" id="PF03466">
    <property type="entry name" value="LysR_substrate"/>
    <property type="match status" value="1"/>
</dbReference>
<keyword evidence="7" id="KW-1185">Reference proteome</keyword>
<dbReference type="GO" id="GO:0003677">
    <property type="term" value="F:DNA binding"/>
    <property type="evidence" value="ECO:0007669"/>
    <property type="project" value="UniProtKB-KW"/>
</dbReference>
<dbReference type="EMBL" id="RQIS01000020">
    <property type="protein sequence ID" value="RQH02136.1"/>
    <property type="molecule type" value="Genomic_DNA"/>
</dbReference>
<dbReference type="InterPro" id="IPR036390">
    <property type="entry name" value="WH_DNA-bd_sf"/>
</dbReference>
<evidence type="ECO:0000256" key="3">
    <source>
        <dbReference type="ARBA" id="ARBA00023125"/>
    </source>
</evidence>
<evidence type="ECO:0000259" key="5">
    <source>
        <dbReference type="PROSITE" id="PS50931"/>
    </source>
</evidence>
<organism evidence="6 7">
    <name type="scientific">Paraburkholderia dinghuensis</name>
    <dbReference type="NCBI Taxonomy" id="2305225"/>
    <lineage>
        <taxon>Bacteria</taxon>
        <taxon>Pseudomonadati</taxon>
        <taxon>Pseudomonadota</taxon>
        <taxon>Betaproteobacteria</taxon>
        <taxon>Burkholderiales</taxon>
        <taxon>Burkholderiaceae</taxon>
        <taxon>Paraburkholderia</taxon>
    </lineage>
</organism>
<keyword evidence="4" id="KW-0804">Transcription</keyword>
<dbReference type="Proteomes" id="UP000272778">
    <property type="component" value="Unassembled WGS sequence"/>
</dbReference>
<dbReference type="PANTHER" id="PTHR30579:SF3">
    <property type="entry name" value="TRANSCRIPTIONAL REGULATORY PROTEIN"/>
    <property type="match status" value="1"/>
</dbReference>
<evidence type="ECO:0000256" key="4">
    <source>
        <dbReference type="ARBA" id="ARBA00023163"/>
    </source>
</evidence>
<dbReference type="Gene3D" id="1.10.10.10">
    <property type="entry name" value="Winged helix-like DNA-binding domain superfamily/Winged helix DNA-binding domain"/>
    <property type="match status" value="1"/>
</dbReference>
<protein>
    <submittedName>
        <fullName evidence="6">LysR family transcriptional regulator</fullName>
    </submittedName>
</protein>
<evidence type="ECO:0000256" key="2">
    <source>
        <dbReference type="ARBA" id="ARBA00023015"/>
    </source>
</evidence>
<name>A0A3N6PRS6_9BURK</name>
<keyword evidence="2" id="KW-0805">Transcription regulation</keyword>
<evidence type="ECO:0000313" key="7">
    <source>
        <dbReference type="Proteomes" id="UP000272778"/>
    </source>
</evidence>
<dbReference type="Gene3D" id="3.40.190.290">
    <property type="match status" value="1"/>
</dbReference>
<dbReference type="InterPro" id="IPR005119">
    <property type="entry name" value="LysR_subst-bd"/>
</dbReference>
<keyword evidence="3" id="KW-0238">DNA-binding</keyword>
<accession>A0A3N6PRS6</accession>
<dbReference type="InterPro" id="IPR050176">
    <property type="entry name" value="LTTR"/>
</dbReference>
<dbReference type="SUPFAM" id="SSF53850">
    <property type="entry name" value="Periplasmic binding protein-like II"/>
    <property type="match status" value="1"/>
</dbReference>
<gene>
    <name evidence="6" type="ORF">D1Y85_22655</name>
</gene>
<dbReference type="PANTHER" id="PTHR30579">
    <property type="entry name" value="TRANSCRIPTIONAL REGULATOR"/>
    <property type="match status" value="1"/>
</dbReference>
<evidence type="ECO:0000256" key="1">
    <source>
        <dbReference type="ARBA" id="ARBA00009437"/>
    </source>
</evidence>
<evidence type="ECO:0000313" key="6">
    <source>
        <dbReference type="EMBL" id="RQH02136.1"/>
    </source>
</evidence>
<feature type="domain" description="HTH lysR-type" evidence="5">
    <location>
        <begin position="9"/>
        <end position="66"/>
    </location>
</feature>
<dbReference type="OrthoDB" id="8579932at2"/>
<dbReference type="InterPro" id="IPR000847">
    <property type="entry name" value="LysR_HTH_N"/>
</dbReference>
<dbReference type="Pfam" id="PF00126">
    <property type="entry name" value="HTH_1"/>
    <property type="match status" value="1"/>
</dbReference>
<comment type="similarity">
    <text evidence="1">Belongs to the LysR transcriptional regulatory family.</text>
</comment>
<dbReference type="InterPro" id="IPR036388">
    <property type="entry name" value="WH-like_DNA-bd_sf"/>
</dbReference>
<reference evidence="6 7" key="1">
    <citation type="submission" date="2018-11" db="EMBL/GenBank/DDBJ databases">
        <title>Paraburkholderia sp. DHOA04, isolated from soil.</title>
        <authorList>
            <person name="Gao Z.-H."/>
            <person name="Qiu L.-H."/>
            <person name="Fu J.-C."/>
        </authorList>
    </citation>
    <scope>NUCLEOTIDE SEQUENCE [LARGE SCALE GENOMIC DNA]</scope>
    <source>
        <strain evidence="6 7">DHOA04</strain>
    </source>
</reference>
<dbReference type="PROSITE" id="PS50931">
    <property type="entry name" value="HTH_LYSR"/>
    <property type="match status" value="1"/>
</dbReference>